<dbReference type="Proteomes" id="UP000079169">
    <property type="component" value="Unplaced"/>
</dbReference>
<protein>
    <submittedName>
        <fullName evidence="2">Uncharacterized protein LOC113469577</fullName>
    </submittedName>
</protein>
<dbReference type="PaxDb" id="121845-A0A3Q0J923"/>
<organism evidence="1 2">
    <name type="scientific">Diaphorina citri</name>
    <name type="common">Asian citrus psyllid</name>
    <dbReference type="NCBI Taxonomy" id="121845"/>
    <lineage>
        <taxon>Eukaryota</taxon>
        <taxon>Metazoa</taxon>
        <taxon>Ecdysozoa</taxon>
        <taxon>Arthropoda</taxon>
        <taxon>Hexapoda</taxon>
        <taxon>Insecta</taxon>
        <taxon>Pterygota</taxon>
        <taxon>Neoptera</taxon>
        <taxon>Paraneoptera</taxon>
        <taxon>Hemiptera</taxon>
        <taxon>Sternorrhyncha</taxon>
        <taxon>Psylloidea</taxon>
        <taxon>Psyllidae</taxon>
        <taxon>Diaphorininae</taxon>
        <taxon>Diaphorina</taxon>
    </lineage>
</organism>
<evidence type="ECO:0000313" key="1">
    <source>
        <dbReference type="Proteomes" id="UP000079169"/>
    </source>
</evidence>
<keyword evidence="1" id="KW-1185">Reference proteome</keyword>
<gene>
    <name evidence="2" type="primary">LOC113469577</name>
</gene>
<dbReference type="KEGG" id="dci:113469577"/>
<evidence type="ECO:0000313" key="2">
    <source>
        <dbReference type="RefSeq" id="XP_026683215.1"/>
    </source>
</evidence>
<dbReference type="RefSeq" id="XP_026683215.1">
    <property type="nucleotide sequence ID" value="XM_026827414.1"/>
</dbReference>
<reference evidence="2" key="1">
    <citation type="submission" date="2025-08" db="UniProtKB">
        <authorList>
            <consortium name="RefSeq"/>
        </authorList>
    </citation>
    <scope>IDENTIFICATION</scope>
</reference>
<dbReference type="AlphaFoldDB" id="A0A3Q0J923"/>
<dbReference type="GeneID" id="113469577"/>
<sequence length="102" mass="11729">MEWGPDPNHDLLFYKVQNGNTRNDQYNIHIINKMSLTYLSLTFLSQEINMNSLYPCLRALAYLAVSLIFLSPPRFEPGSTDWYATSRSSSDTLVLQHRRSSG</sequence>
<name>A0A3Q0J923_DIACI</name>
<proteinExistence type="predicted"/>
<accession>A0A3Q0J923</accession>